<dbReference type="SUPFAM" id="SSF55874">
    <property type="entry name" value="ATPase domain of HSP90 chaperone/DNA topoisomerase II/histidine kinase"/>
    <property type="match status" value="1"/>
</dbReference>
<dbReference type="SUPFAM" id="SSF51206">
    <property type="entry name" value="cAMP-binding domain-like"/>
    <property type="match status" value="1"/>
</dbReference>
<proteinExistence type="predicted"/>
<keyword evidence="9" id="KW-1185">Reference proteome</keyword>
<evidence type="ECO:0000256" key="5">
    <source>
        <dbReference type="ARBA" id="ARBA00023012"/>
    </source>
</evidence>
<dbReference type="CDD" id="cd00038">
    <property type="entry name" value="CAP_ED"/>
    <property type="match status" value="1"/>
</dbReference>
<gene>
    <name evidence="8" type="ORF">WJM97_20715</name>
</gene>
<keyword evidence="5" id="KW-0902">Two-component regulatory system</keyword>
<sequence>MLNIEDLKQVELFSTLTDDQLRWICEQGKEVWLQPGDYHRHTGDPAEQVFIMIDGEVQITQPVGTQEIVLVTYGAKTFFGELPILTGETTYWACGKAVQPCHILELDKDKFWQMLATMPSVTTSILQTMAQRVQELQSMSQQREKLAALGTMAAGLSHEMNNPMAAVRRGIGELQKLFPQLPSLVLQLSQQQFNQEQVEYLISLQTEVIERQKRATQLAPLAQCDLEDNLIDWLDDNNVNDGWKLASTLVSVGLKEKDLEKITQKVPTESLGDILAWLEATLAGLGLLSELEEGSNRVSELVKALQDYSYMDRAPVQEVNVHDGLESTLTMMQYKLPKGVIINRNYGNLPRISAYGSELNQVWTNLIDNAIDAIGNQGEITIRTKCENDIVLIEIADNGHGIPTEIQSRIFEPFFTTKSVGQGKGLGLDIVYRTVVSKHKGDVRVNSSPGNTCFQVRLPVEIKTGD</sequence>
<feature type="domain" description="Cyclic nucleotide-binding" evidence="6">
    <location>
        <begin position="12"/>
        <end position="132"/>
    </location>
</feature>
<dbReference type="InterPro" id="IPR014710">
    <property type="entry name" value="RmlC-like_jellyroll"/>
</dbReference>
<keyword evidence="8" id="KW-0547">Nucleotide-binding</keyword>
<name>A0ABZ2UR21_9CYAN</name>
<evidence type="ECO:0000256" key="1">
    <source>
        <dbReference type="ARBA" id="ARBA00000085"/>
    </source>
</evidence>
<dbReference type="PROSITE" id="PS50109">
    <property type="entry name" value="HIS_KIN"/>
    <property type="match status" value="1"/>
</dbReference>
<keyword evidence="4" id="KW-0418">Kinase</keyword>
<evidence type="ECO:0000256" key="3">
    <source>
        <dbReference type="ARBA" id="ARBA00022553"/>
    </source>
</evidence>
<dbReference type="RefSeq" id="WP_353930661.1">
    <property type="nucleotide sequence ID" value="NZ_CP150886.1"/>
</dbReference>
<evidence type="ECO:0000313" key="8">
    <source>
        <dbReference type="EMBL" id="WZB87749.1"/>
    </source>
</evidence>
<dbReference type="CDD" id="cd00082">
    <property type="entry name" value="HisKA"/>
    <property type="match status" value="1"/>
</dbReference>
<comment type="catalytic activity">
    <reaction evidence="1">
        <text>ATP + protein L-histidine = ADP + protein N-phospho-L-histidine.</text>
        <dbReference type="EC" id="2.7.13.3"/>
    </reaction>
</comment>
<dbReference type="InterPro" id="IPR004358">
    <property type="entry name" value="Sig_transdc_His_kin-like_C"/>
</dbReference>
<evidence type="ECO:0000259" key="7">
    <source>
        <dbReference type="PROSITE" id="PS50109"/>
    </source>
</evidence>
<dbReference type="InterPro" id="IPR005467">
    <property type="entry name" value="His_kinase_dom"/>
</dbReference>
<dbReference type="SMART" id="SM00387">
    <property type="entry name" value="HATPase_c"/>
    <property type="match status" value="1"/>
</dbReference>
<dbReference type="Proteomes" id="UP001483337">
    <property type="component" value="Chromosome"/>
</dbReference>
<keyword evidence="4" id="KW-0808">Transferase</keyword>
<reference evidence="8 9" key="1">
    <citation type="submission" date="2024-04" db="EMBL/GenBank/DDBJ databases">
        <title>Okeanomitos corallinicola gen. &amp; sp. nov. (Nostocales, Cyanobacteria), a new toxic marine heterocyst-forming cyanobacterium from a coral reef.</title>
        <authorList>
            <person name="Li H."/>
            <person name="Li R."/>
            <person name="Kang J."/>
            <person name="Hii K.S."/>
            <person name="Mohamed H.F."/>
            <person name="Xu X."/>
            <person name="Luo Z."/>
        </authorList>
    </citation>
    <scope>NUCLEOTIDE SEQUENCE [LARGE SCALE GENOMIC DNA]</scope>
    <source>
        <strain evidence="8 9">TIOX110</strain>
    </source>
</reference>
<evidence type="ECO:0000256" key="2">
    <source>
        <dbReference type="ARBA" id="ARBA00012438"/>
    </source>
</evidence>
<dbReference type="InterPro" id="IPR003661">
    <property type="entry name" value="HisK_dim/P_dom"/>
</dbReference>
<evidence type="ECO:0000259" key="6">
    <source>
        <dbReference type="PROSITE" id="PS50042"/>
    </source>
</evidence>
<dbReference type="InterPro" id="IPR003594">
    <property type="entry name" value="HATPase_dom"/>
</dbReference>
<dbReference type="InterPro" id="IPR036097">
    <property type="entry name" value="HisK_dim/P_sf"/>
</dbReference>
<dbReference type="Pfam" id="PF02518">
    <property type="entry name" value="HATPase_c"/>
    <property type="match status" value="1"/>
</dbReference>
<accession>A0ABZ2UR21</accession>
<dbReference type="Gene3D" id="1.10.287.130">
    <property type="match status" value="1"/>
</dbReference>
<dbReference type="Gene3D" id="2.60.120.10">
    <property type="entry name" value="Jelly Rolls"/>
    <property type="match status" value="1"/>
</dbReference>
<protein>
    <recommendedName>
        <fullName evidence="2">histidine kinase</fullName>
        <ecNumber evidence="2">2.7.13.3</ecNumber>
    </recommendedName>
</protein>
<dbReference type="PROSITE" id="PS50042">
    <property type="entry name" value="CNMP_BINDING_3"/>
    <property type="match status" value="1"/>
</dbReference>
<keyword evidence="3" id="KW-0597">Phosphoprotein</keyword>
<evidence type="ECO:0000256" key="4">
    <source>
        <dbReference type="ARBA" id="ARBA00022777"/>
    </source>
</evidence>
<keyword evidence="8" id="KW-0067">ATP-binding</keyword>
<dbReference type="Pfam" id="PF00027">
    <property type="entry name" value="cNMP_binding"/>
    <property type="match status" value="1"/>
</dbReference>
<dbReference type="EMBL" id="CP150886">
    <property type="protein sequence ID" value="WZB87749.1"/>
    <property type="molecule type" value="Genomic_DNA"/>
</dbReference>
<dbReference type="EC" id="2.7.13.3" evidence="2"/>
<dbReference type="InterPro" id="IPR036890">
    <property type="entry name" value="HATPase_C_sf"/>
</dbReference>
<dbReference type="SUPFAM" id="SSF47384">
    <property type="entry name" value="Homodimeric domain of signal transducing histidine kinase"/>
    <property type="match status" value="1"/>
</dbReference>
<dbReference type="InterPro" id="IPR000595">
    <property type="entry name" value="cNMP-bd_dom"/>
</dbReference>
<dbReference type="InterPro" id="IPR018490">
    <property type="entry name" value="cNMP-bd_dom_sf"/>
</dbReference>
<feature type="domain" description="Histidine kinase" evidence="7">
    <location>
        <begin position="287"/>
        <end position="462"/>
    </location>
</feature>
<dbReference type="PANTHER" id="PTHR43065:SF48">
    <property type="entry name" value="HISTIDINE KINASE"/>
    <property type="match status" value="1"/>
</dbReference>
<dbReference type="PANTHER" id="PTHR43065">
    <property type="entry name" value="SENSOR HISTIDINE KINASE"/>
    <property type="match status" value="1"/>
</dbReference>
<dbReference type="PRINTS" id="PR00344">
    <property type="entry name" value="BCTRLSENSOR"/>
</dbReference>
<evidence type="ECO:0000313" key="9">
    <source>
        <dbReference type="Proteomes" id="UP001483337"/>
    </source>
</evidence>
<dbReference type="Gene3D" id="3.30.565.10">
    <property type="entry name" value="Histidine kinase-like ATPase, C-terminal domain"/>
    <property type="match status" value="1"/>
</dbReference>
<organism evidence="8 9">
    <name type="scientific">Okeanomitos corallinicola TIOX110</name>
    <dbReference type="NCBI Taxonomy" id="3133117"/>
    <lineage>
        <taxon>Bacteria</taxon>
        <taxon>Bacillati</taxon>
        <taxon>Cyanobacteriota</taxon>
        <taxon>Cyanophyceae</taxon>
        <taxon>Nostocales</taxon>
        <taxon>Aphanizomenonaceae</taxon>
        <taxon>Okeanomitos</taxon>
    </lineage>
</organism>
<dbReference type="GO" id="GO:0005524">
    <property type="term" value="F:ATP binding"/>
    <property type="evidence" value="ECO:0007669"/>
    <property type="project" value="UniProtKB-KW"/>
</dbReference>
<dbReference type="SMART" id="SM00100">
    <property type="entry name" value="cNMP"/>
    <property type="match status" value="1"/>
</dbReference>